<organism evidence="2 3">
    <name type="scientific">Hepatospora eriocheir</name>
    <dbReference type="NCBI Taxonomy" id="1081669"/>
    <lineage>
        <taxon>Eukaryota</taxon>
        <taxon>Fungi</taxon>
        <taxon>Fungi incertae sedis</taxon>
        <taxon>Microsporidia</taxon>
        <taxon>Hepatosporidae</taxon>
        <taxon>Hepatospora</taxon>
    </lineage>
</organism>
<evidence type="ECO:0000313" key="2">
    <source>
        <dbReference type="EMBL" id="ORD98566.1"/>
    </source>
</evidence>
<accession>A0A1X0QFK0</accession>
<comment type="caution">
    <text evidence="2">The sequence shown here is derived from an EMBL/GenBank/DDBJ whole genome shotgun (WGS) entry which is preliminary data.</text>
</comment>
<keyword evidence="1" id="KW-0472">Membrane</keyword>
<proteinExistence type="predicted"/>
<name>A0A1X0QFK0_9MICR</name>
<keyword evidence="1" id="KW-0812">Transmembrane</keyword>
<dbReference type="AlphaFoldDB" id="A0A1X0QFK0"/>
<reference evidence="2 3" key="1">
    <citation type="journal article" date="2017" name="Environ. Microbiol.">
        <title>Decay of the glycolytic pathway and adaptation to intranuclear parasitism within Enterocytozoonidae microsporidia.</title>
        <authorList>
            <person name="Wiredu Boakye D."/>
            <person name="Jaroenlak P."/>
            <person name="Prachumwat A."/>
            <person name="Williams T.A."/>
            <person name="Bateman K.S."/>
            <person name="Itsathitphaisarn O."/>
            <person name="Sritunyalucksana K."/>
            <person name="Paszkiewicz K.H."/>
            <person name="Moore K.A."/>
            <person name="Stentiford G.D."/>
            <person name="Williams B.A."/>
        </authorList>
    </citation>
    <scope>NUCLEOTIDE SEQUENCE [LARGE SCALE GENOMIC DNA]</scope>
    <source>
        <strain evidence="3">canceri</strain>
    </source>
</reference>
<evidence type="ECO:0000256" key="1">
    <source>
        <dbReference type="SAM" id="Phobius"/>
    </source>
</evidence>
<sequence>MSKGIHFCLIALISVIVPYSLVPETKTIYNFSFYSILHINLPLITII</sequence>
<dbReference type="EMBL" id="LTAI01000584">
    <property type="protein sequence ID" value="ORD98566.1"/>
    <property type="molecule type" value="Genomic_DNA"/>
</dbReference>
<gene>
    <name evidence="2" type="ORF">A0H76_3046</name>
</gene>
<keyword evidence="1" id="KW-1133">Transmembrane helix</keyword>
<dbReference type="Proteomes" id="UP000192501">
    <property type="component" value="Unassembled WGS sequence"/>
</dbReference>
<evidence type="ECO:0000313" key="3">
    <source>
        <dbReference type="Proteomes" id="UP000192501"/>
    </source>
</evidence>
<dbReference type="VEuPathDB" id="MicrosporidiaDB:A0H76_3046"/>
<protein>
    <submittedName>
        <fullName evidence="2">Uncharacterized protein</fullName>
    </submittedName>
</protein>
<feature type="transmembrane region" description="Helical" evidence="1">
    <location>
        <begin position="5"/>
        <end position="22"/>
    </location>
</feature>